<protein>
    <recommendedName>
        <fullName evidence="3">DNA polymerase delta subunit 4</fullName>
    </recommendedName>
</protein>
<dbReference type="Ensembl" id="ENSECAT00000066072.2">
    <property type="protein sequence ID" value="ENSECAP00000047577.2"/>
    <property type="gene ID" value="ENSECAG00000010008.4"/>
</dbReference>
<dbReference type="AlphaFoldDB" id="A0A5F5PGQ5"/>
<reference evidence="1 2" key="1">
    <citation type="journal article" date="2009" name="Science">
        <title>Genome sequence, comparative analysis, and population genetics of the domestic horse.</title>
        <authorList>
            <consortium name="Broad Institute Genome Sequencing Platform"/>
            <consortium name="Broad Institute Whole Genome Assembly Team"/>
            <person name="Wade C.M."/>
            <person name="Giulotto E."/>
            <person name="Sigurdsson S."/>
            <person name="Zoli M."/>
            <person name="Gnerre S."/>
            <person name="Imsland F."/>
            <person name="Lear T.L."/>
            <person name="Adelson D.L."/>
            <person name="Bailey E."/>
            <person name="Bellone R.R."/>
            <person name="Bloecker H."/>
            <person name="Distl O."/>
            <person name="Edgar R.C."/>
            <person name="Garber M."/>
            <person name="Leeb T."/>
            <person name="Mauceli E."/>
            <person name="MacLeod J.N."/>
            <person name="Penedo M.C.T."/>
            <person name="Raison J.M."/>
            <person name="Sharpe T."/>
            <person name="Vogel J."/>
            <person name="Andersson L."/>
            <person name="Antczak D.F."/>
            <person name="Biagi T."/>
            <person name="Binns M.M."/>
            <person name="Chowdhary B.P."/>
            <person name="Coleman S.J."/>
            <person name="Della Valle G."/>
            <person name="Fryc S."/>
            <person name="Guerin G."/>
            <person name="Hasegawa T."/>
            <person name="Hill E.W."/>
            <person name="Jurka J."/>
            <person name="Kiialainen A."/>
            <person name="Lindgren G."/>
            <person name="Liu J."/>
            <person name="Magnani E."/>
            <person name="Mickelson J.R."/>
            <person name="Murray J."/>
            <person name="Nergadze S.G."/>
            <person name="Onofrio R."/>
            <person name="Pedroni S."/>
            <person name="Piras M.F."/>
            <person name="Raudsepp T."/>
            <person name="Rocchi M."/>
            <person name="Roeed K.H."/>
            <person name="Ryder O.A."/>
            <person name="Searle S."/>
            <person name="Skow L."/>
            <person name="Swinburne J.E."/>
            <person name="Syvaenen A.C."/>
            <person name="Tozaki T."/>
            <person name="Valberg S.J."/>
            <person name="Vaudin M."/>
            <person name="White J.R."/>
            <person name="Zody M.C."/>
            <person name="Lander E.S."/>
            <person name="Lindblad-Toh K."/>
        </authorList>
    </citation>
    <scope>NUCLEOTIDE SEQUENCE [LARGE SCALE GENOMIC DNA]</scope>
    <source>
        <strain evidence="1 2">Thoroughbred</strain>
    </source>
</reference>
<evidence type="ECO:0000313" key="1">
    <source>
        <dbReference type="Ensembl" id="ENSECAP00000047577.2"/>
    </source>
</evidence>
<evidence type="ECO:0008006" key="3">
    <source>
        <dbReference type="Google" id="ProtNLM"/>
    </source>
</evidence>
<dbReference type="Bgee" id="ENSECAG00000010008">
    <property type="expression patterns" value="Expressed in leukocyte and 23 other cell types or tissues"/>
</dbReference>
<dbReference type="ExpressionAtlas" id="A0A5F5PGQ5">
    <property type="expression patterns" value="baseline"/>
</dbReference>
<reference evidence="1" key="2">
    <citation type="submission" date="2025-08" db="UniProtKB">
        <authorList>
            <consortium name="Ensembl"/>
        </authorList>
    </citation>
    <scope>IDENTIFICATION</scope>
    <source>
        <strain evidence="1">Thoroughbred</strain>
    </source>
</reference>
<sequence length="191" mass="20622">MFVCLLGWRRGVIPWNWRTSSLCLSGSSCLPVAGPRLALWPQPSLTPSQQLSLSCPLACLSPSPQSPPSPPAWVAAMGRKRLITDSYPVVKRREGPAGHCKGELAPDLGEEPQPLNVDEAELELLRQFDLAWQYGPCTASGISIPFEPPPKTSCPLPENLRTQTRASCCPSAQLCCGECLAGKSLKGKERS</sequence>
<dbReference type="Proteomes" id="UP000002281">
    <property type="component" value="Chromosome 12"/>
</dbReference>
<dbReference type="GeneTree" id="ENSGT00390000005096"/>
<evidence type="ECO:0000313" key="2">
    <source>
        <dbReference type="Proteomes" id="UP000002281"/>
    </source>
</evidence>
<accession>A0A5F5PGQ5</accession>
<proteinExistence type="predicted"/>
<keyword evidence="2" id="KW-1185">Reference proteome</keyword>
<reference evidence="1" key="3">
    <citation type="submission" date="2025-09" db="UniProtKB">
        <authorList>
            <consortium name="Ensembl"/>
        </authorList>
    </citation>
    <scope>IDENTIFICATION</scope>
    <source>
        <strain evidence="1">Thoroughbred</strain>
    </source>
</reference>
<organism evidence="1 2">
    <name type="scientific">Equus caballus</name>
    <name type="common">Horse</name>
    <dbReference type="NCBI Taxonomy" id="9796"/>
    <lineage>
        <taxon>Eukaryota</taxon>
        <taxon>Metazoa</taxon>
        <taxon>Chordata</taxon>
        <taxon>Craniata</taxon>
        <taxon>Vertebrata</taxon>
        <taxon>Euteleostomi</taxon>
        <taxon>Mammalia</taxon>
        <taxon>Eutheria</taxon>
        <taxon>Laurasiatheria</taxon>
        <taxon>Perissodactyla</taxon>
        <taxon>Equidae</taxon>
        <taxon>Equus</taxon>
    </lineage>
</organism>
<name>A0A5F5PGQ5_HORSE</name>